<sequence length="201" mass="22035">MSAGRDVASGIILRLLIWLPVLLWAAWAWGWHYAVFWLPVYQRVLDGALPDFGVVYLGIALGHEYVFDTQVMAERALLVQGHILPAGLTVNASTPMYAALIHPIVLVASALAWPLPNWRARLLRLLLSLPFLFVLEALDVPLVLASSISDLLSYSLDPGADAASMRVDWTHVMNGGGRFALSLAMAFAAALLHKPFESHRS</sequence>
<keyword evidence="3" id="KW-1185">Reference proteome</keyword>
<dbReference type="OrthoDB" id="9256074at2"/>
<comment type="caution">
    <text evidence="2">The sequence shown here is derived from an EMBL/GenBank/DDBJ whole genome shotgun (WGS) entry which is preliminary data.</text>
</comment>
<evidence type="ECO:0000313" key="3">
    <source>
        <dbReference type="Proteomes" id="UP000064243"/>
    </source>
</evidence>
<feature type="transmembrane region" description="Helical" evidence="1">
    <location>
        <begin position="125"/>
        <end position="148"/>
    </location>
</feature>
<dbReference type="RefSeq" id="WP_059756531.1">
    <property type="nucleotide sequence ID" value="NZ_LDUG01000033.1"/>
</dbReference>
<name>A0A106BLF9_THIDE</name>
<evidence type="ECO:0000256" key="1">
    <source>
        <dbReference type="SAM" id="Phobius"/>
    </source>
</evidence>
<accession>A0A106BLF9</accession>
<reference evidence="2 3" key="1">
    <citation type="journal article" date="2015" name="Appl. Environ. Microbiol.">
        <title>Aerobic and Anaerobic Thiosulfate Oxidation by a Cold-Adapted, Subglacial Chemoautotroph.</title>
        <authorList>
            <person name="Harrold Z.R."/>
            <person name="Skidmore M.L."/>
            <person name="Hamilton T.L."/>
            <person name="Desch L."/>
            <person name="Amada K."/>
            <person name="van Gelder W."/>
            <person name="Glover K."/>
            <person name="Roden E.E."/>
            <person name="Boyd E.S."/>
        </authorList>
    </citation>
    <scope>NUCLEOTIDE SEQUENCE [LARGE SCALE GENOMIC DNA]</scope>
    <source>
        <strain evidence="2 3">RG</strain>
    </source>
</reference>
<feature type="transmembrane region" description="Helical" evidence="1">
    <location>
        <begin position="175"/>
        <end position="192"/>
    </location>
</feature>
<dbReference type="PATRIC" id="fig|36861.3.peg.2055"/>
<dbReference type="AlphaFoldDB" id="A0A106BLF9"/>
<feature type="transmembrane region" description="Helical" evidence="1">
    <location>
        <begin position="12"/>
        <end position="31"/>
    </location>
</feature>
<dbReference type="EMBL" id="LDUG01000033">
    <property type="protein sequence ID" value="KVW94646.1"/>
    <property type="molecule type" value="Genomic_DNA"/>
</dbReference>
<evidence type="ECO:0000313" key="2">
    <source>
        <dbReference type="EMBL" id="KVW94646.1"/>
    </source>
</evidence>
<feature type="transmembrane region" description="Helical" evidence="1">
    <location>
        <begin position="94"/>
        <end position="113"/>
    </location>
</feature>
<keyword evidence="1" id="KW-1133">Transmembrane helix</keyword>
<keyword evidence="1" id="KW-0472">Membrane</keyword>
<proteinExistence type="predicted"/>
<gene>
    <name evidence="2" type="ORF">ABW22_11375</name>
</gene>
<dbReference type="Proteomes" id="UP000064243">
    <property type="component" value="Unassembled WGS sequence"/>
</dbReference>
<keyword evidence="1" id="KW-0812">Transmembrane</keyword>
<protein>
    <recommendedName>
        <fullName evidence="4">Transmembrane protein</fullName>
    </recommendedName>
</protein>
<organism evidence="2 3">
    <name type="scientific">Thiobacillus denitrificans</name>
    <dbReference type="NCBI Taxonomy" id="36861"/>
    <lineage>
        <taxon>Bacteria</taxon>
        <taxon>Pseudomonadati</taxon>
        <taxon>Pseudomonadota</taxon>
        <taxon>Betaproteobacteria</taxon>
        <taxon>Nitrosomonadales</taxon>
        <taxon>Thiobacillaceae</taxon>
        <taxon>Thiobacillus</taxon>
    </lineage>
</organism>
<evidence type="ECO:0008006" key="4">
    <source>
        <dbReference type="Google" id="ProtNLM"/>
    </source>
</evidence>